<organism evidence="1 2">
    <name type="scientific">Candida boidinii</name>
    <name type="common">Yeast</name>
    <dbReference type="NCBI Taxonomy" id="5477"/>
    <lineage>
        <taxon>Eukaryota</taxon>
        <taxon>Fungi</taxon>
        <taxon>Dikarya</taxon>
        <taxon>Ascomycota</taxon>
        <taxon>Saccharomycotina</taxon>
        <taxon>Pichiomycetes</taxon>
        <taxon>Pichiales</taxon>
        <taxon>Pichiaceae</taxon>
        <taxon>Ogataea</taxon>
        <taxon>Ogataea/Candida clade</taxon>
    </lineage>
</organism>
<evidence type="ECO:0000313" key="2">
    <source>
        <dbReference type="Proteomes" id="UP001165101"/>
    </source>
</evidence>
<gene>
    <name evidence="1" type="ORF">Cboi01_000189600</name>
</gene>
<dbReference type="EMBL" id="BSXV01000773">
    <property type="protein sequence ID" value="GME90557.1"/>
    <property type="molecule type" value="Genomic_DNA"/>
</dbReference>
<proteinExistence type="predicted"/>
<protein>
    <submittedName>
        <fullName evidence="1">Unnamed protein product</fullName>
    </submittedName>
</protein>
<keyword evidence="2" id="KW-1185">Reference proteome</keyword>
<accession>A0ACB5TKR2</accession>
<dbReference type="Proteomes" id="UP001165101">
    <property type="component" value="Unassembled WGS sequence"/>
</dbReference>
<sequence length="913" mass="101599">MVILIVKVATSCRLGDYALMTYTMEWRFEIMYSFNNVTKIKDFRLIHDVVITNNEINIVPGGFHSFAPIPFTNNVVDRNPPPAFTNQVDDRNPPPIYANADTNFGDGDGDDDSSDSSNDSSDEDGIASQHSNSAYPPLNLSTNAGPLPVPATPTSTDQTTMASTSNFAGQGYGSSREINESTSNSTSNTTSTTHISDISESRAVPTTLSSNSTPTVIPPIPASGNARPALPPKPTQDELVRSNTITNFSSNTRSVPPVPQRTVQPQMQPPTVPQRSTQPLVRLPVIPQRVNQSHESPSGSPLQSNNPFNSGTSTSMATPQPPPPPPVPSGPPPLLGVTDPNVSALYDPLPPFAIQNYLNLGNIDFNNILGSTNTPIVPGFSRNDFPEITGQNGETKIENFNDRYTEDNYNRTNNDNNVPIEEEMLGVIHDYKRQSAFNYTHEMIARNYPHAILQGQMSLGLTEAALKAGMKKPNFDLDKITKGEDLGGVNEKQLNDYINHMVGVMNDEKVQNFIKATGMVNADIPPADKEMNEKFTKSLKERGVIEIDLEDSDSGSGSGGISGLFKKKKKKTTIEFKPNKEVLELLKKSELYRNSMFRISNKGILNSGKIIRIINKYYYSTIEYIDKCPIPKIDTGCTFCEPNLPIQNLTKQINNSKSYPWKHLIYLTNNSEYKKWPSKLEFSIGDDGIEGDVIGDLSRFKRDLLDPYHPVLISQSYIENKISDNKDLRFLLYPDFKEISIKEYFNIKDEKDRNEVLKNFISKFLTPVSEIAIKQDDLDMDMEYNDLYKVKDYDKNLVLTCGHYQRDIRCGKYAPLIIDELKKVLEIENLQDSTDIGVISHIGGHVFAGNIIIFKNMDQEGGEGGGEGLEDVSKIFKSGVWYGRVKPENVQGIISESIINNRIIKEIYRGDVS</sequence>
<reference evidence="1" key="1">
    <citation type="submission" date="2023-04" db="EMBL/GenBank/DDBJ databases">
        <title>Candida boidinii NBRC 1967.</title>
        <authorList>
            <person name="Ichikawa N."/>
            <person name="Sato H."/>
            <person name="Tonouchi N."/>
        </authorList>
    </citation>
    <scope>NUCLEOTIDE SEQUENCE</scope>
    <source>
        <strain evidence="1">NBRC 1967</strain>
    </source>
</reference>
<name>A0ACB5TKR2_CANBO</name>
<comment type="caution">
    <text evidence="1">The sequence shown here is derived from an EMBL/GenBank/DDBJ whole genome shotgun (WGS) entry which is preliminary data.</text>
</comment>
<evidence type="ECO:0000313" key="1">
    <source>
        <dbReference type="EMBL" id="GME90557.1"/>
    </source>
</evidence>